<sequence length="808" mass="86312">MRCSLLGSLLVLHLASCAAPSGTSTPAPHAAEGVGLPPVTRSDADEGAIVPEVPPVTVPPSGPLDARVERLARLAKVWGEVRYLHPFLVERDIDWDAALLKAIPKVSAATTGEDEDAAVEEMLKALGDPATRLDRDGAWATSPDAVAPAFEARFRWEGKGKNVLWIDLGSVADDATMVAFALRAQDEIAKARAVIADMRPPAGQGYSFDGNELFEGLVGSLASREGAAPALREVEHHGYASQRGNMTPYQTSLVTRLPALYPFTSGPRPSRIVVLVDKHSSLPAGAVALQSLGDAEIVSDGVLQDEAIVSQISIERGDRPPVLLRISSLEAPLRADVALPEGQGARPAKAGAKDAMIEKALAMIASGKSASGGGRVKGATQEAKRQVTPARSIGWRRDAVYEDQPYPSRELRLLGLFRLWNVFERFFAYRSLMGDAWERALVEFIPRFEAAEDARAYTLTIAEMAARVPDGHVWMVGRPSAELFGVSLNAGIDVLRIEGRPVVVRLSGRVARGSGLAVGDVIVSVDGEDIDARAQRARRYEAASNPWAHAHYADRQALRGAPGSVATLGVEGEGGRRKEVKVPRYSVDDALVKPGPDSDALPYRLLDGGIGYVDLTWLEGNQVDAMFTALASAKGIVFDMRGYPHQTGWALGAGMNVKKAPTALFERPVVSAQAGRGRFLFEQRLPPAPLRFQGPSVMLVDERTQSQAEHIGLLFSAANGTRFVGSPTAGANGDITDMCMPGGTCVTFSGQGIRFGDGRQLQRIGLSPLVPVRPTIAGLRAGKDEVLARGVEVLRREIAARALQPATR</sequence>
<name>A0A0K1EGR7_CHOCO</name>
<dbReference type="Gene3D" id="3.30.750.44">
    <property type="match status" value="2"/>
</dbReference>
<dbReference type="AlphaFoldDB" id="A0A0K1EGR7"/>
<keyword evidence="4" id="KW-1185">Reference proteome</keyword>
<dbReference type="RefSeq" id="WP_050431884.1">
    <property type="nucleotide sequence ID" value="NZ_CP012159.1"/>
</dbReference>
<dbReference type="InterPro" id="IPR029045">
    <property type="entry name" value="ClpP/crotonase-like_dom_sf"/>
</dbReference>
<feature type="signal peptide" evidence="1">
    <location>
        <begin position="1"/>
        <end position="18"/>
    </location>
</feature>
<evidence type="ECO:0000313" key="4">
    <source>
        <dbReference type="Proteomes" id="UP000067626"/>
    </source>
</evidence>
<feature type="chain" id="PRO_5005459435" evidence="1">
    <location>
        <begin position="19"/>
        <end position="808"/>
    </location>
</feature>
<protein>
    <submittedName>
        <fullName evidence="3">Peptidase S41</fullName>
    </submittedName>
</protein>
<dbReference type="Gene3D" id="3.90.226.10">
    <property type="entry name" value="2-enoyl-CoA Hydratase, Chain A, domain 1"/>
    <property type="match status" value="1"/>
</dbReference>
<dbReference type="OrthoDB" id="8365150at2"/>
<evidence type="ECO:0000259" key="2">
    <source>
        <dbReference type="Pfam" id="PF03572"/>
    </source>
</evidence>
<dbReference type="KEGG" id="ccro:CMC5_040330"/>
<accession>A0A0K1EGR7</accession>
<dbReference type="SUPFAM" id="SSF52096">
    <property type="entry name" value="ClpP/crotonase"/>
    <property type="match status" value="1"/>
</dbReference>
<dbReference type="GO" id="GO:0008236">
    <property type="term" value="F:serine-type peptidase activity"/>
    <property type="evidence" value="ECO:0007669"/>
    <property type="project" value="InterPro"/>
</dbReference>
<dbReference type="GO" id="GO:0006508">
    <property type="term" value="P:proteolysis"/>
    <property type="evidence" value="ECO:0007669"/>
    <property type="project" value="InterPro"/>
</dbReference>
<dbReference type="Proteomes" id="UP000067626">
    <property type="component" value="Chromosome"/>
</dbReference>
<reference evidence="3 4" key="1">
    <citation type="submission" date="2015-07" db="EMBL/GenBank/DDBJ databases">
        <title>Genome analysis of myxobacterium Chondromyces crocatus Cm c5 reveals a high potential for natural compound synthesis and the genetic basis for the loss of fruiting body formation.</title>
        <authorList>
            <person name="Zaburannyi N."/>
            <person name="Bunk B."/>
            <person name="Maier J."/>
            <person name="Overmann J."/>
            <person name="Mueller R."/>
        </authorList>
    </citation>
    <scope>NUCLEOTIDE SEQUENCE [LARGE SCALE GENOMIC DNA]</scope>
    <source>
        <strain evidence="3 4">Cm c5</strain>
    </source>
</reference>
<organism evidence="3 4">
    <name type="scientific">Chondromyces crocatus</name>
    <dbReference type="NCBI Taxonomy" id="52"/>
    <lineage>
        <taxon>Bacteria</taxon>
        <taxon>Pseudomonadati</taxon>
        <taxon>Myxococcota</taxon>
        <taxon>Polyangia</taxon>
        <taxon>Polyangiales</taxon>
        <taxon>Polyangiaceae</taxon>
        <taxon>Chondromyces</taxon>
    </lineage>
</organism>
<dbReference type="EMBL" id="CP012159">
    <property type="protein sequence ID" value="AKT39882.1"/>
    <property type="molecule type" value="Genomic_DNA"/>
</dbReference>
<gene>
    <name evidence="3" type="ORF">CMC5_040330</name>
</gene>
<evidence type="ECO:0000313" key="3">
    <source>
        <dbReference type="EMBL" id="AKT39882.1"/>
    </source>
</evidence>
<dbReference type="InterPro" id="IPR036034">
    <property type="entry name" value="PDZ_sf"/>
</dbReference>
<dbReference type="Pfam" id="PF03572">
    <property type="entry name" value="Peptidase_S41"/>
    <property type="match status" value="1"/>
</dbReference>
<feature type="domain" description="Tail specific protease" evidence="2">
    <location>
        <begin position="610"/>
        <end position="768"/>
    </location>
</feature>
<dbReference type="STRING" id="52.CMC5_040330"/>
<keyword evidence="1" id="KW-0732">Signal</keyword>
<proteinExistence type="predicted"/>
<dbReference type="Gene3D" id="2.30.42.10">
    <property type="match status" value="1"/>
</dbReference>
<dbReference type="InterPro" id="IPR005151">
    <property type="entry name" value="Tail-specific_protease"/>
</dbReference>
<evidence type="ECO:0000256" key="1">
    <source>
        <dbReference type="SAM" id="SignalP"/>
    </source>
</evidence>